<dbReference type="VEuPathDB" id="FungiDB:AeMF1_005807"/>
<gene>
    <name evidence="1" type="ORF">Ae201684_017486</name>
</gene>
<name>A0A6G0W8Y5_9STRA</name>
<dbReference type="Proteomes" id="UP000481153">
    <property type="component" value="Unassembled WGS sequence"/>
</dbReference>
<evidence type="ECO:0000313" key="1">
    <source>
        <dbReference type="EMBL" id="KAF0723635.1"/>
    </source>
</evidence>
<proteinExistence type="predicted"/>
<accession>A0A6G0W8Y5</accession>
<sequence>MCPIETHQRTRFQQSDDRQESLCRIAFRNLLDLAHVPVDVVTKLAFSIQEADDLFAFLEALRLSNNLGPLQHLLQLGLTHDHSDLWPSLRLSSSTLDGASISPYEAIIKYYSSVIVEDDWHDVEWLKTHLNPEAAIEWRVNRFLDKIDHLNAWTDLRITSLRLQINDYFDLGWKVVLPRLHQLTTLHVDATQGDLGDLYEIVAKSPRITEFKAFTNGLYQVDEKDVVNLIKWFRRQPVRVFEAEVAERGNLIVDLRQTMYEVMFNCPTLDRLRNVEDSSYDGIDFTKFTFPLQSLRLQSS</sequence>
<keyword evidence="2" id="KW-1185">Reference proteome</keyword>
<dbReference type="AlphaFoldDB" id="A0A6G0W8Y5"/>
<protein>
    <submittedName>
        <fullName evidence="1">Uncharacterized protein</fullName>
    </submittedName>
</protein>
<comment type="caution">
    <text evidence="1">The sequence shown here is derived from an EMBL/GenBank/DDBJ whole genome shotgun (WGS) entry which is preliminary data.</text>
</comment>
<evidence type="ECO:0000313" key="2">
    <source>
        <dbReference type="Proteomes" id="UP000481153"/>
    </source>
</evidence>
<organism evidence="1 2">
    <name type="scientific">Aphanomyces euteiches</name>
    <dbReference type="NCBI Taxonomy" id="100861"/>
    <lineage>
        <taxon>Eukaryota</taxon>
        <taxon>Sar</taxon>
        <taxon>Stramenopiles</taxon>
        <taxon>Oomycota</taxon>
        <taxon>Saprolegniomycetes</taxon>
        <taxon>Saprolegniales</taxon>
        <taxon>Verrucalvaceae</taxon>
        <taxon>Aphanomyces</taxon>
    </lineage>
</organism>
<reference evidence="1 2" key="1">
    <citation type="submission" date="2019-07" db="EMBL/GenBank/DDBJ databases">
        <title>Genomics analysis of Aphanomyces spp. identifies a new class of oomycete effector associated with host adaptation.</title>
        <authorList>
            <person name="Gaulin E."/>
        </authorList>
    </citation>
    <scope>NUCLEOTIDE SEQUENCE [LARGE SCALE GENOMIC DNA]</scope>
    <source>
        <strain evidence="1 2">ATCC 201684</strain>
    </source>
</reference>
<dbReference type="EMBL" id="VJMJ01000298">
    <property type="protein sequence ID" value="KAF0723635.1"/>
    <property type="molecule type" value="Genomic_DNA"/>
</dbReference>